<evidence type="ECO:0000256" key="1">
    <source>
        <dbReference type="SAM" id="MobiDB-lite"/>
    </source>
</evidence>
<keyword evidence="3" id="KW-1185">Reference proteome</keyword>
<gene>
    <name evidence="2" type="ORF">RFULGI_LOCUS12262</name>
</gene>
<accession>A0A9N9NI23</accession>
<protein>
    <submittedName>
        <fullName evidence="2">2632_t:CDS:1</fullName>
    </submittedName>
</protein>
<proteinExistence type="predicted"/>
<evidence type="ECO:0000313" key="3">
    <source>
        <dbReference type="Proteomes" id="UP000789396"/>
    </source>
</evidence>
<evidence type="ECO:0000313" key="2">
    <source>
        <dbReference type="EMBL" id="CAG8732681.1"/>
    </source>
</evidence>
<dbReference type="EMBL" id="CAJVPZ010028910">
    <property type="protein sequence ID" value="CAG8732681.1"/>
    <property type="molecule type" value="Genomic_DNA"/>
</dbReference>
<reference evidence="2" key="1">
    <citation type="submission" date="2021-06" db="EMBL/GenBank/DDBJ databases">
        <authorList>
            <person name="Kallberg Y."/>
            <person name="Tangrot J."/>
            <person name="Rosling A."/>
        </authorList>
    </citation>
    <scope>NUCLEOTIDE SEQUENCE</scope>
    <source>
        <strain evidence="2">IN212</strain>
    </source>
</reference>
<organism evidence="2 3">
    <name type="scientific">Racocetra fulgida</name>
    <dbReference type="NCBI Taxonomy" id="60492"/>
    <lineage>
        <taxon>Eukaryota</taxon>
        <taxon>Fungi</taxon>
        <taxon>Fungi incertae sedis</taxon>
        <taxon>Mucoromycota</taxon>
        <taxon>Glomeromycotina</taxon>
        <taxon>Glomeromycetes</taxon>
        <taxon>Diversisporales</taxon>
        <taxon>Gigasporaceae</taxon>
        <taxon>Racocetra</taxon>
    </lineage>
</organism>
<dbReference type="AlphaFoldDB" id="A0A9N9NI23"/>
<comment type="caution">
    <text evidence="2">The sequence shown here is derived from an EMBL/GenBank/DDBJ whole genome shotgun (WGS) entry which is preliminary data.</text>
</comment>
<dbReference type="Proteomes" id="UP000789396">
    <property type="component" value="Unassembled WGS sequence"/>
</dbReference>
<feature type="region of interest" description="Disordered" evidence="1">
    <location>
        <begin position="1"/>
        <end position="27"/>
    </location>
</feature>
<sequence>MMNKKNFGREKEHVPDVRMTNEDPKGYGLEIDEKTVEIYDDNVVYN</sequence>
<name>A0A9N9NI23_9GLOM</name>
<feature type="non-terminal residue" evidence="2">
    <location>
        <position position="46"/>
    </location>
</feature>
<feature type="compositionally biased region" description="Basic and acidic residues" evidence="1">
    <location>
        <begin position="7"/>
        <end position="27"/>
    </location>
</feature>
<feature type="non-terminal residue" evidence="2">
    <location>
        <position position="1"/>
    </location>
</feature>